<dbReference type="InterPro" id="IPR035965">
    <property type="entry name" value="PAS-like_dom_sf"/>
</dbReference>
<dbReference type="Pfam" id="PF08448">
    <property type="entry name" value="PAS_4"/>
    <property type="match status" value="1"/>
</dbReference>
<feature type="transmembrane region" description="Helical" evidence="1">
    <location>
        <begin position="117"/>
        <end position="137"/>
    </location>
</feature>
<dbReference type="SMART" id="SM00091">
    <property type="entry name" value="PAS"/>
    <property type="match status" value="1"/>
</dbReference>
<feature type="transmembrane region" description="Helical" evidence="1">
    <location>
        <begin position="34"/>
        <end position="52"/>
    </location>
</feature>
<sequence>MSRAIEWILLGSGSCLAILAGVRRYRPARCGPWLLLAAAVAALATGDVFFALRDHGVADAFYLAMYVLVAGALLRFTSGGSVIGDRARLIDLVAFACASLLVLWVFVFGGMSELGGISAADVIGSILLVGVAVRLTLATGRNIAAMLLLLGAVGMLAGDIVYPLAPGTASETGYRVLYIAWGLAALHPSMTRLTMPETPRPAAWRGHWAALLVLSVATPPLVLMIEALTGTVEDGVPIAVAAAITLTLMITRLADAVTLNSRALARERGLRGASADLVAAADLPAVDEAVRSAVAILLPAQTVERVVFATDDRQMALAALPPAPAGRRTRSWWADESPSDEGTLICPLWLEPLAVARPSGGALVLTGRRDALAAARDALEVLAGQAALALDRISLVEAVGRRDSDLYLRAVIRNTAELMLVLDEDQRVRYASPGLHDLLGDDDLSPLSTFADLVDSDDRGQIRRAFATGGDGTIFCALRRTDQSRVLVEATYRDLREDRLVQGFVVTMRSVTEGQTAVEHLPHRDQVEDLPAWVNRRSAQHKFRY</sequence>
<feature type="transmembrane region" description="Helical" evidence="1">
    <location>
        <begin position="6"/>
        <end position="22"/>
    </location>
</feature>
<evidence type="ECO:0000313" key="4">
    <source>
        <dbReference type="Proteomes" id="UP000219612"/>
    </source>
</evidence>
<dbReference type="EMBL" id="OBDY01000004">
    <property type="protein sequence ID" value="SNY35369.1"/>
    <property type="molecule type" value="Genomic_DNA"/>
</dbReference>
<feature type="transmembrane region" description="Helical" evidence="1">
    <location>
        <begin position="58"/>
        <end position="77"/>
    </location>
</feature>
<protein>
    <submittedName>
        <fullName evidence="3">PAS fold-containing protein</fullName>
    </submittedName>
</protein>
<gene>
    <name evidence="3" type="ORF">SAMN05421748_104421</name>
</gene>
<feature type="transmembrane region" description="Helical" evidence="1">
    <location>
        <begin position="89"/>
        <end position="111"/>
    </location>
</feature>
<dbReference type="OrthoDB" id="3304401at2"/>
<evidence type="ECO:0000313" key="3">
    <source>
        <dbReference type="EMBL" id="SNY35369.1"/>
    </source>
</evidence>
<evidence type="ECO:0000259" key="2">
    <source>
        <dbReference type="PROSITE" id="PS50112"/>
    </source>
</evidence>
<dbReference type="Gene3D" id="3.30.450.20">
    <property type="entry name" value="PAS domain"/>
    <property type="match status" value="1"/>
</dbReference>
<dbReference type="SUPFAM" id="SSF55785">
    <property type="entry name" value="PYP-like sensor domain (PAS domain)"/>
    <property type="match status" value="1"/>
</dbReference>
<proteinExistence type="predicted"/>
<dbReference type="InterPro" id="IPR000014">
    <property type="entry name" value="PAS"/>
</dbReference>
<dbReference type="InterPro" id="IPR013656">
    <property type="entry name" value="PAS_4"/>
</dbReference>
<reference evidence="4" key="1">
    <citation type="submission" date="2017-09" db="EMBL/GenBank/DDBJ databases">
        <authorList>
            <person name="Varghese N."/>
            <person name="Submissions S."/>
        </authorList>
    </citation>
    <scope>NUCLEOTIDE SEQUENCE [LARGE SCALE GENOMIC DNA]</scope>
    <source>
        <strain evidence="4">CGMCC 4.6857</strain>
    </source>
</reference>
<name>A0A285HI04_9ACTN</name>
<feature type="domain" description="PAS" evidence="2">
    <location>
        <begin position="404"/>
        <end position="440"/>
    </location>
</feature>
<dbReference type="AlphaFoldDB" id="A0A285HI04"/>
<dbReference type="PROSITE" id="PS50112">
    <property type="entry name" value="PAS"/>
    <property type="match status" value="1"/>
</dbReference>
<feature type="transmembrane region" description="Helical" evidence="1">
    <location>
        <begin position="144"/>
        <end position="164"/>
    </location>
</feature>
<organism evidence="3 4">
    <name type="scientific">Paractinoplanes atraurantiacus</name>
    <dbReference type="NCBI Taxonomy" id="1036182"/>
    <lineage>
        <taxon>Bacteria</taxon>
        <taxon>Bacillati</taxon>
        <taxon>Actinomycetota</taxon>
        <taxon>Actinomycetes</taxon>
        <taxon>Micromonosporales</taxon>
        <taxon>Micromonosporaceae</taxon>
        <taxon>Paractinoplanes</taxon>
    </lineage>
</organism>
<keyword evidence="1" id="KW-0472">Membrane</keyword>
<dbReference type="Proteomes" id="UP000219612">
    <property type="component" value="Unassembled WGS sequence"/>
</dbReference>
<keyword evidence="4" id="KW-1185">Reference proteome</keyword>
<accession>A0A285HI04</accession>
<keyword evidence="1" id="KW-1133">Transmembrane helix</keyword>
<evidence type="ECO:0000256" key="1">
    <source>
        <dbReference type="SAM" id="Phobius"/>
    </source>
</evidence>
<keyword evidence="1" id="KW-0812">Transmembrane</keyword>